<proteinExistence type="predicted"/>
<evidence type="ECO:0000313" key="4">
    <source>
        <dbReference type="EMBL" id="WZO34625.1"/>
    </source>
</evidence>
<evidence type="ECO:0000259" key="3">
    <source>
        <dbReference type="Pfam" id="PF20803"/>
    </source>
</evidence>
<dbReference type="GO" id="GO:0006351">
    <property type="term" value="P:DNA-templated transcription"/>
    <property type="evidence" value="ECO:0007669"/>
    <property type="project" value="InterPro"/>
</dbReference>
<reference evidence="4" key="1">
    <citation type="submission" date="2024-04" db="EMBL/GenBank/DDBJ databases">
        <authorList>
            <person name="Roder T."/>
            <person name="Oberhansli S."/>
            <person name="Kreuzer M."/>
        </authorList>
    </citation>
    <scope>NUCLEOTIDE SEQUENCE</scope>
    <source>
        <strain evidence="4">LWS13-1.2</strain>
    </source>
</reference>
<dbReference type="Gene3D" id="1.10.10.10">
    <property type="entry name" value="Winged helix-like DNA-binding domain superfamily/Winged helix DNA-binding domain"/>
    <property type="match status" value="1"/>
</dbReference>
<dbReference type="PANTHER" id="PTHR30319">
    <property type="entry name" value="PHENYLACETIC ACID REGULATOR-RELATED TRANSCRIPTIONAL REPRESSOR"/>
    <property type="match status" value="1"/>
</dbReference>
<evidence type="ECO:0000259" key="1">
    <source>
        <dbReference type="Pfam" id="PF07848"/>
    </source>
</evidence>
<dbReference type="RefSeq" id="WP_349425504.1">
    <property type="nucleotide sequence ID" value="NZ_CP151632.1"/>
</dbReference>
<gene>
    <name evidence="4" type="ORF">MRBLWS13_002288</name>
</gene>
<dbReference type="PANTHER" id="PTHR30319:SF1">
    <property type="entry name" value="TRANSCRIPTIONAL REPRESSOR PAAX"/>
    <property type="match status" value="1"/>
</dbReference>
<dbReference type="EMBL" id="CP151632">
    <property type="protein sequence ID" value="WZO34625.1"/>
    <property type="molecule type" value="Genomic_DNA"/>
</dbReference>
<dbReference type="Gene3D" id="3.30.70.2650">
    <property type="match status" value="1"/>
</dbReference>
<dbReference type="InterPro" id="IPR036390">
    <property type="entry name" value="WH_DNA-bd_sf"/>
</dbReference>
<evidence type="ECO:0000259" key="2">
    <source>
        <dbReference type="Pfam" id="PF08223"/>
    </source>
</evidence>
<sequence length="286" mass="31328">MSIATAKAAVAVSALPAVETSVLTRKPRQLLLAFFGEYVCDRYFEPLRASVLIGALESAGVAASAVRTNLDRMVHSGLLERRRLGREIGFVLTGHGSEVLREASGRVNGPAPFEPQGDGWTLVTYTVPEHLRDLRHRLRAALTWSGFAVLRDGLWIAPGAVDLAAALGAIIPDLPPGSVNAFSAAELDGFPMVEAVRVAWDVERIREAHHEFISHWERDDAASDLPPLTARTLLVADWLALLRADPRLPRPYMGDDWPADRSAELFTQRHREFAFPAVRDFAALVG</sequence>
<dbReference type="Pfam" id="PF20803">
    <property type="entry name" value="PaaX_M"/>
    <property type="match status" value="1"/>
</dbReference>
<dbReference type="Pfam" id="PF07848">
    <property type="entry name" value="PaaX"/>
    <property type="match status" value="1"/>
</dbReference>
<organism evidence="4">
    <name type="scientific">Microbacterium sp. LWS13-1.2</name>
    <dbReference type="NCBI Taxonomy" id="3135264"/>
    <lineage>
        <taxon>Bacteria</taxon>
        <taxon>Bacillati</taxon>
        <taxon>Actinomycetota</taxon>
        <taxon>Actinomycetes</taxon>
        <taxon>Micrococcales</taxon>
        <taxon>Microbacteriaceae</taxon>
        <taxon>Microbacterium</taxon>
    </lineage>
</organism>
<dbReference type="Pfam" id="PF08223">
    <property type="entry name" value="PaaX_C"/>
    <property type="match status" value="1"/>
</dbReference>
<dbReference type="PIRSF" id="PIRSF020623">
    <property type="entry name" value="PaaX"/>
    <property type="match status" value="1"/>
</dbReference>
<dbReference type="InterPro" id="IPR036388">
    <property type="entry name" value="WH-like_DNA-bd_sf"/>
</dbReference>
<dbReference type="InterPro" id="IPR048846">
    <property type="entry name" value="PaaX-like_central"/>
</dbReference>
<feature type="domain" description="Transcriptional repressor PaaX-like C-terminal" evidence="2">
    <location>
        <begin position="200"/>
        <end position="278"/>
    </location>
</feature>
<dbReference type="InterPro" id="IPR012906">
    <property type="entry name" value="PaaX-like_N"/>
</dbReference>
<dbReference type="InterPro" id="IPR013225">
    <property type="entry name" value="PaaX_C"/>
</dbReference>
<dbReference type="InterPro" id="IPR011965">
    <property type="entry name" value="PaaX_trns_reg"/>
</dbReference>
<feature type="domain" description="Transcriptional repressor PaaX-like central Cas2-like" evidence="3">
    <location>
        <begin position="118"/>
        <end position="162"/>
    </location>
</feature>
<name>A0AAU6SCE1_9MICO</name>
<accession>A0AAU6SCE1</accession>
<protein>
    <submittedName>
        <fullName evidence="4">PadR family transcriptional regulator</fullName>
    </submittedName>
</protein>
<dbReference type="SUPFAM" id="SSF46785">
    <property type="entry name" value="Winged helix' DNA-binding domain"/>
    <property type="match status" value="1"/>
</dbReference>
<feature type="domain" description="Transcriptional repressor PaaX-like N-terminal" evidence="1">
    <location>
        <begin position="28"/>
        <end position="96"/>
    </location>
</feature>
<dbReference type="AlphaFoldDB" id="A0AAU6SCE1"/>